<feature type="transmembrane region" description="Helical" evidence="5">
    <location>
        <begin position="141"/>
        <end position="161"/>
    </location>
</feature>
<proteinExistence type="predicted"/>
<dbReference type="GO" id="GO:0005886">
    <property type="term" value="C:plasma membrane"/>
    <property type="evidence" value="ECO:0007669"/>
    <property type="project" value="TreeGrafter"/>
</dbReference>
<dbReference type="Pfam" id="PF00955">
    <property type="entry name" value="HCO3_cotransp"/>
    <property type="match status" value="1"/>
</dbReference>
<reference evidence="9" key="1">
    <citation type="submission" date="2016-06" db="UniProtKB">
        <authorList>
            <consortium name="WormBaseParasite"/>
        </authorList>
    </citation>
    <scope>IDENTIFICATION</scope>
</reference>
<evidence type="ECO:0000313" key="7">
    <source>
        <dbReference type="EMBL" id="VDP85327.1"/>
    </source>
</evidence>
<keyword evidence="2 5" id="KW-0812">Transmembrane</keyword>
<keyword evidence="4 5" id="KW-0472">Membrane</keyword>
<keyword evidence="3 5" id="KW-1133">Transmembrane helix</keyword>
<dbReference type="InterPro" id="IPR011531">
    <property type="entry name" value="HCO3_transpt-like_TM_dom"/>
</dbReference>
<feature type="transmembrane region" description="Helical" evidence="5">
    <location>
        <begin position="87"/>
        <end position="108"/>
    </location>
</feature>
<gene>
    <name evidence="7" type="ORF">ECPE_LOCUS9418</name>
</gene>
<protein>
    <submittedName>
        <fullName evidence="9">HCO3_cotransp domain-containing protein</fullName>
    </submittedName>
</protein>
<organism evidence="9">
    <name type="scientific">Echinostoma caproni</name>
    <dbReference type="NCBI Taxonomy" id="27848"/>
    <lineage>
        <taxon>Eukaryota</taxon>
        <taxon>Metazoa</taxon>
        <taxon>Spiralia</taxon>
        <taxon>Lophotrochozoa</taxon>
        <taxon>Platyhelminthes</taxon>
        <taxon>Trematoda</taxon>
        <taxon>Digenea</taxon>
        <taxon>Plagiorchiida</taxon>
        <taxon>Echinostomata</taxon>
        <taxon>Echinostomatoidea</taxon>
        <taxon>Echinostomatidae</taxon>
        <taxon>Echinostoma</taxon>
    </lineage>
</organism>
<dbReference type="OrthoDB" id="6283921at2759"/>
<dbReference type="GO" id="GO:0006820">
    <property type="term" value="P:monoatomic anion transport"/>
    <property type="evidence" value="ECO:0007669"/>
    <property type="project" value="InterPro"/>
</dbReference>
<dbReference type="InterPro" id="IPR003020">
    <property type="entry name" value="HCO3_transpt_euk"/>
</dbReference>
<feature type="transmembrane region" description="Helical" evidence="5">
    <location>
        <begin position="281"/>
        <end position="308"/>
    </location>
</feature>
<dbReference type="PANTHER" id="PTHR11453">
    <property type="entry name" value="ANION EXCHANGE PROTEIN"/>
    <property type="match status" value="1"/>
</dbReference>
<dbReference type="PANTHER" id="PTHR11453:SF47">
    <property type="entry name" value="ANION EXCHANGE PROTEIN"/>
    <property type="match status" value="1"/>
</dbReference>
<feature type="transmembrane region" description="Helical" evidence="5">
    <location>
        <begin position="117"/>
        <end position="135"/>
    </location>
</feature>
<name>A0A183AR33_9TREM</name>
<dbReference type="Proteomes" id="UP000272942">
    <property type="component" value="Unassembled WGS sequence"/>
</dbReference>
<evidence type="ECO:0000313" key="9">
    <source>
        <dbReference type="WBParaSite" id="ECPE_0000944701-mRNA-1"/>
    </source>
</evidence>
<dbReference type="GO" id="GO:0050801">
    <property type="term" value="P:monoatomic ion homeostasis"/>
    <property type="evidence" value="ECO:0007669"/>
    <property type="project" value="TreeGrafter"/>
</dbReference>
<keyword evidence="8" id="KW-1185">Reference proteome</keyword>
<feature type="transmembrane region" description="Helical" evidence="5">
    <location>
        <begin position="31"/>
        <end position="50"/>
    </location>
</feature>
<evidence type="ECO:0000313" key="8">
    <source>
        <dbReference type="Proteomes" id="UP000272942"/>
    </source>
</evidence>
<evidence type="ECO:0000256" key="2">
    <source>
        <dbReference type="ARBA" id="ARBA00022692"/>
    </source>
</evidence>
<dbReference type="AlphaFoldDB" id="A0A183AR33"/>
<dbReference type="WBParaSite" id="ECPE_0000944701-mRNA-1">
    <property type="protein sequence ID" value="ECPE_0000944701-mRNA-1"/>
    <property type="gene ID" value="ECPE_0000944701"/>
</dbReference>
<evidence type="ECO:0000256" key="5">
    <source>
        <dbReference type="SAM" id="Phobius"/>
    </source>
</evidence>
<reference evidence="7 8" key="2">
    <citation type="submission" date="2018-11" db="EMBL/GenBank/DDBJ databases">
        <authorList>
            <consortium name="Pathogen Informatics"/>
        </authorList>
    </citation>
    <scope>NUCLEOTIDE SEQUENCE [LARGE SCALE GENOMIC DNA]</scope>
    <source>
        <strain evidence="7 8">Egypt</strain>
    </source>
</reference>
<comment type="subcellular location">
    <subcellularLocation>
        <location evidence="1">Membrane</location>
        <topology evidence="1">Multi-pass membrane protein</topology>
    </subcellularLocation>
</comment>
<dbReference type="EMBL" id="UZAN01047387">
    <property type="protein sequence ID" value="VDP85327.1"/>
    <property type="molecule type" value="Genomic_DNA"/>
</dbReference>
<evidence type="ECO:0000256" key="3">
    <source>
        <dbReference type="ARBA" id="ARBA00022989"/>
    </source>
</evidence>
<evidence type="ECO:0000256" key="4">
    <source>
        <dbReference type="ARBA" id="ARBA00023136"/>
    </source>
</evidence>
<feature type="transmembrane region" description="Helical" evidence="5">
    <location>
        <begin position="329"/>
        <end position="352"/>
    </location>
</feature>
<feature type="transmembrane region" description="Helical" evidence="5">
    <location>
        <begin position="201"/>
        <end position="225"/>
    </location>
</feature>
<accession>A0A183AR33</accession>
<feature type="domain" description="Bicarbonate transporter-like transmembrane" evidence="6">
    <location>
        <begin position="189"/>
        <end position="384"/>
    </location>
</feature>
<feature type="transmembrane region" description="Helical" evidence="5">
    <location>
        <begin position="358"/>
        <end position="377"/>
    </location>
</feature>
<evidence type="ECO:0000256" key="1">
    <source>
        <dbReference type="ARBA" id="ARBA00004141"/>
    </source>
</evidence>
<evidence type="ECO:0000259" key="6">
    <source>
        <dbReference type="Pfam" id="PF00955"/>
    </source>
</evidence>
<dbReference type="GO" id="GO:0005452">
    <property type="term" value="F:solute:inorganic anion antiporter activity"/>
    <property type="evidence" value="ECO:0007669"/>
    <property type="project" value="InterPro"/>
</dbReference>
<sequence>MRSTPVDLLQGQMPIVPGRKRNRRNCCQHRCALPCLSMGVALCTDLYAYHGRFWSDLSDPFRRRNRGDLPLICDVNQASLGTIRLMVAVYTSLFGFIAVLSNAGWLVLRVRRSLEEVFNFFVSFYFIFKALKILFQVRNLFGYFNVPIGLFCAVLVNRFLFAELNAYTVQMPLTESLGVSHLIAPPITVAKSERRLRKPCLFSLDLFVAACIMPLVSGLLGWPFLSPATVRSNTHVIALTKWNTKTPPGVPHRIIGCVEQRVTGFTIGLLVALSVTLEARLFALVPMGALYGMFLYMGIMGLRDLVLIRRLCVLLKRRKHWKDREYLRHLPPSVMAVFVTTQFMFIGWLLAMNWVTEFARVGATSLVFPFILLIYAITRECLLPRFTLLRPHLEQVSLNANANR</sequence>